<dbReference type="PRINTS" id="PR00861">
    <property type="entry name" value="ALYTICPTASE"/>
</dbReference>
<dbReference type="Gene3D" id="3.30.300.50">
    <property type="match status" value="2"/>
</dbReference>
<keyword evidence="5" id="KW-0720">Serine protease</keyword>
<accession>A0ABW5G459</accession>
<evidence type="ECO:0000259" key="10">
    <source>
        <dbReference type="Pfam" id="PF02983"/>
    </source>
</evidence>
<dbReference type="InterPro" id="IPR009003">
    <property type="entry name" value="Peptidase_S1_PA"/>
</dbReference>
<evidence type="ECO:0000256" key="5">
    <source>
        <dbReference type="ARBA" id="ARBA00022825"/>
    </source>
</evidence>
<feature type="chain" id="PRO_5047344846" evidence="8">
    <location>
        <begin position="25"/>
        <end position="361"/>
    </location>
</feature>
<evidence type="ECO:0000313" key="12">
    <source>
        <dbReference type="Proteomes" id="UP001597417"/>
    </source>
</evidence>
<dbReference type="InterPro" id="IPR001254">
    <property type="entry name" value="Trypsin_dom"/>
</dbReference>
<evidence type="ECO:0000256" key="7">
    <source>
        <dbReference type="ARBA" id="ARBA00023157"/>
    </source>
</evidence>
<dbReference type="CDD" id="cd21112">
    <property type="entry name" value="alphaLP-like"/>
    <property type="match status" value="1"/>
</dbReference>
<dbReference type="Gene3D" id="2.40.10.10">
    <property type="entry name" value="Trypsin-like serine proteases"/>
    <property type="match status" value="2"/>
</dbReference>
<proteinExistence type="inferred from homology"/>
<evidence type="ECO:0000256" key="6">
    <source>
        <dbReference type="ARBA" id="ARBA00023145"/>
    </source>
</evidence>
<gene>
    <name evidence="11" type="ORF">ACFSXZ_32825</name>
</gene>
<comment type="similarity">
    <text evidence="1">Belongs to the peptidase S1 family.</text>
</comment>
<keyword evidence="2" id="KW-0645">Protease</keyword>
<evidence type="ECO:0000256" key="4">
    <source>
        <dbReference type="ARBA" id="ARBA00022801"/>
    </source>
</evidence>
<organism evidence="11 12">
    <name type="scientific">Amycolatopsis pigmentata</name>
    <dbReference type="NCBI Taxonomy" id="450801"/>
    <lineage>
        <taxon>Bacteria</taxon>
        <taxon>Bacillati</taxon>
        <taxon>Actinomycetota</taxon>
        <taxon>Actinomycetes</taxon>
        <taxon>Pseudonocardiales</taxon>
        <taxon>Pseudonocardiaceae</taxon>
        <taxon>Amycolatopsis</taxon>
    </lineage>
</organism>
<dbReference type="Pfam" id="PF02983">
    <property type="entry name" value="Pro_Al_protease"/>
    <property type="match status" value="1"/>
</dbReference>
<evidence type="ECO:0000313" key="11">
    <source>
        <dbReference type="EMBL" id="MFD2421124.1"/>
    </source>
</evidence>
<sequence>MRVTTVAVAAFAIAGMFVAQSAVAASGYVPLNAEMVPAMERDLGLSHQQALARLAASARAGNQERSLSDELGKGFGGADLDPVSGRLEVGVTDPAMLDLARHSGATVRLVRFNESALDSTVDRLNARSDSAPASITGWGVDPRSNRVKVDVRPGGEADAARFLADSGVGDAAVVATASTPRPLYDVRGGDAYYIANRARCSVGFSVVGGFLSAGHCAAIGNSLQGYNRVAMGSFSTYRFPGSDYSLARVNSQWTPRGVTNNGVRVSGSIAASVGAVVCKAGSTSGWTCGFIYAKNQTVRYPEGTVYGTILTNVYAAAGDSGGPLLAGNQAQGMVSGGDGVRTYFFPVQTALSATGARLITS</sequence>
<evidence type="ECO:0000256" key="2">
    <source>
        <dbReference type="ARBA" id="ARBA00022670"/>
    </source>
</evidence>
<keyword evidence="3 8" id="KW-0732">Signal</keyword>
<evidence type="ECO:0000259" key="9">
    <source>
        <dbReference type="Pfam" id="PF00089"/>
    </source>
</evidence>
<evidence type="ECO:0000256" key="3">
    <source>
        <dbReference type="ARBA" id="ARBA00022729"/>
    </source>
</evidence>
<dbReference type="InterPro" id="IPR004236">
    <property type="entry name" value="Pept_S1_alpha_lytic"/>
</dbReference>
<dbReference type="EMBL" id="JBHUKR010000021">
    <property type="protein sequence ID" value="MFD2421124.1"/>
    <property type="molecule type" value="Genomic_DNA"/>
</dbReference>
<feature type="signal peptide" evidence="8">
    <location>
        <begin position="1"/>
        <end position="24"/>
    </location>
</feature>
<dbReference type="SUPFAM" id="SSF50494">
    <property type="entry name" value="Trypsin-like serine proteases"/>
    <property type="match status" value="1"/>
</dbReference>
<dbReference type="InterPro" id="IPR043504">
    <property type="entry name" value="Peptidase_S1_PA_chymotrypsin"/>
</dbReference>
<keyword evidence="4" id="KW-0378">Hydrolase</keyword>
<keyword evidence="6" id="KW-0865">Zymogen</keyword>
<keyword evidence="7" id="KW-1015">Disulfide bond</keyword>
<dbReference type="InterPro" id="IPR035070">
    <property type="entry name" value="Streptogrisin_prodomain"/>
</dbReference>
<evidence type="ECO:0000256" key="1">
    <source>
        <dbReference type="ARBA" id="ARBA00007664"/>
    </source>
</evidence>
<evidence type="ECO:0000256" key="8">
    <source>
        <dbReference type="SAM" id="SignalP"/>
    </source>
</evidence>
<comment type="caution">
    <text evidence="11">The sequence shown here is derived from an EMBL/GenBank/DDBJ whole genome shotgun (WGS) entry which is preliminary data.</text>
</comment>
<protein>
    <submittedName>
        <fullName evidence="11">S1 family peptidase</fullName>
    </submittedName>
</protein>
<dbReference type="Proteomes" id="UP001597417">
    <property type="component" value="Unassembled WGS sequence"/>
</dbReference>
<reference evidence="12" key="1">
    <citation type="journal article" date="2019" name="Int. J. Syst. Evol. Microbiol.">
        <title>The Global Catalogue of Microorganisms (GCM) 10K type strain sequencing project: providing services to taxonomists for standard genome sequencing and annotation.</title>
        <authorList>
            <consortium name="The Broad Institute Genomics Platform"/>
            <consortium name="The Broad Institute Genome Sequencing Center for Infectious Disease"/>
            <person name="Wu L."/>
            <person name="Ma J."/>
        </authorList>
    </citation>
    <scope>NUCLEOTIDE SEQUENCE [LARGE SCALE GENOMIC DNA]</scope>
    <source>
        <strain evidence="12">CGMCC 4.7645</strain>
    </source>
</reference>
<dbReference type="InterPro" id="IPR001316">
    <property type="entry name" value="Pept_S1A_streptogrisin"/>
</dbReference>
<dbReference type="PIRSF" id="PIRSF001134">
    <property type="entry name" value="Streptogrisin"/>
    <property type="match status" value="1"/>
</dbReference>
<feature type="domain" description="Peptidase S1" evidence="9">
    <location>
        <begin position="235"/>
        <end position="341"/>
    </location>
</feature>
<feature type="domain" description="Peptidase S1A alpha-lytic prodomain" evidence="10">
    <location>
        <begin position="116"/>
        <end position="168"/>
    </location>
</feature>
<name>A0ABW5G459_9PSEU</name>
<dbReference type="Pfam" id="PF00089">
    <property type="entry name" value="Trypsin"/>
    <property type="match status" value="1"/>
</dbReference>
<keyword evidence="12" id="KW-1185">Reference proteome</keyword>
<dbReference type="RefSeq" id="WP_378269538.1">
    <property type="nucleotide sequence ID" value="NZ_JBHUKR010000021.1"/>
</dbReference>